<dbReference type="AlphaFoldDB" id="A0A0F3SW94"/>
<comment type="caution">
    <text evidence="1">The sequence shown here is derived from an EMBL/GenBank/DDBJ whole genome shotgun (WGS) entry which is preliminary data.</text>
</comment>
<sequence length="190" mass="20724">MPGLISYVSSASFVNEMMELRQQVMEGQIGGFLLGGERVRVSYMPDTGRFLAESEGRGRVYAELLNIAFNDGVNVLRNRILSALPGMGGRNSLQEKISECAFTVDIEKLQCPGDALQCPITLEQPENGVFIKNSGNSAVCTLFDSVSFSHLVREGGVHPLTRETITPSMIVKPEDCIFDSSKGNFIIKDG</sequence>
<evidence type="ECO:0000313" key="2">
    <source>
        <dbReference type="Proteomes" id="UP000521994"/>
    </source>
</evidence>
<evidence type="ECO:0000313" key="1">
    <source>
        <dbReference type="EMBL" id="EFI0214863.1"/>
    </source>
</evidence>
<gene>
    <name evidence="1" type="ORF">BG944_004104</name>
</gene>
<protein>
    <submittedName>
        <fullName evidence="1">DUF1076 domain-containing protein</fullName>
    </submittedName>
</protein>
<reference evidence="1 2" key="1">
    <citation type="submission" date="2020-02" db="EMBL/GenBank/DDBJ databases">
        <authorList>
            <consortium name="PulseNet: The National Subtyping Network for Foodborne Disease Surveillance"/>
            <person name="Tarr C.L."/>
            <person name="Trees E."/>
            <person name="Katz L.S."/>
            <person name="Carleton-Romer H.A."/>
            <person name="Stroika S."/>
            <person name="Kucerova Z."/>
            <person name="Roache K.F."/>
            <person name="Sabol A.L."/>
            <person name="Besser J."/>
            <person name="Gerner-Smidt P."/>
        </authorList>
    </citation>
    <scope>NUCLEOTIDE SEQUENCE [LARGE SCALE GENOMIC DNA]</scope>
    <source>
        <strain evidence="1 2">2014C-3796</strain>
    </source>
</reference>
<dbReference type="Pfam" id="PF06416">
    <property type="entry name" value="T3SS_NleG"/>
    <property type="match status" value="1"/>
</dbReference>
<dbReference type="Gene3D" id="3.30.40.80">
    <property type="entry name" value="Effector protein NleG"/>
    <property type="match status" value="1"/>
</dbReference>
<dbReference type="InterPro" id="IPR038436">
    <property type="entry name" value="Effector_NleG_sf"/>
</dbReference>
<dbReference type="EMBL" id="AASXRC010000026">
    <property type="protein sequence ID" value="EFI0214863.1"/>
    <property type="molecule type" value="Genomic_DNA"/>
</dbReference>
<dbReference type="InterPro" id="IPR010489">
    <property type="entry name" value="Effector_NleG"/>
</dbReference>
<dbReference type="Proteomes" id="UP000521994">
    <property type="component" value="Unassembled WGS sequence"/>
</dbReference>
<proteinExistence type="predicted"/>
<organism evidence="1 2">
    <name type="scientific">Escherichia coli</name>
    <dbReference type="NCBI Taxonomy" id="562"/>
    <lineage>
        <taxon>Bacteria</taxon>
        <taxon>Pseudomonadati</taxon>
        <taxon>Pseudomonadota</taxon>
        <taxon>Gammaproteobacteria</taxon>
        <taxon>Enterobacterales</taxon>
        <taxon>Enterobacteriaceae</taxon>
        <taxon>Escherichia</taxon>
    </lineage>
</organism>
<dbReference type="GO" id="GO:0044403">
    <property type="term" value="P:biological process involved in symbiotic interaction"/>
    <property type="evidence" value="ECO:0007669"/>
    <property type="project" value="InterPro"/>
</dbReference>
<dbReference type="RefSeq" id="WP_024017371.1">
    <property type="nucleotide sequence ID" value="NZ_BFKJ01000147.1"/>
</dbReference>
<accession>A0A0F3SW94</accession>
<dbReference type="GO" id="GO:0004842">
    <property type="term" value="F:ubiquitin-protein transferase activity"/>
    <property type="evidence" value="ECO:0007669"/>
    <property type="project" value="InterPro"/>
</dbReference>
<name>A0A0F3SW94_ECOLX</name>